<gene>
    <name evidence="3" type="ORF">MAR_015512</name>
</gene>
<dbReference type="SUPFAM" id="SSF81585">
    <property type="entry name" value="PsbU/PolX domain-like"/>
    <property type="match status" value="1"/>
</dbReference>
<name>A0ABY7FH77_MYAAR</name>
<dbReference type="Pfam" id="PF14716">
    <property type="entry name" value="HHH_8"/>
    <property type="match status" value="1"/>
</dbReference>
<dbReference type="SUPFAM" id="SSF52113">
    <property type="entry name" value="BRCT domain"/>
    <property type="match status" value="1"/>
</dbReference>
<proteinExistence type="predicted"/>
<dbReference type="Proteomes" id="UP001164746">
    <property type="component" value="Chromosome 12"/>
</dbReference>
<feature type="region of interest" description="Disordered" evidence="1">
    <location>
        <begin position="1"/>
        <end position="28"/>
    </location>
</feature>
<sequence>MDRRRKRTGDDKSPTVSKKRTLPDSVSSDKSLNCLATVKAFILPAGIEKMRLQIFETQLKKYGGTVLKLYDNQATHLIVDDKMEPNRLCRILKIASPPTRVKIVKSSWLSACFKRKELLCFDDYRLDCSTYIKSKEPDLSFAKEKATAASNSESTVGGNVKTKNMLPKAGFMFGHHSKNNIPASADDDDSDYCPSDGEGKPGDPSSGNNEFAVSPQKELPVGNWVCAQSSKTPVENQNKHITDILEEYFGLNFGPLLQEMVKTYESTNDKWRAFGYQKAIQVLRKHPKPIKSFEQNVISPKDSCFFFPTALDAAMPQEAMNLPSIGKRLAEKIWEIAESGELRKLKELRSSEELKVIETFQNVWGAGAHTARTWYQQTEQFETGVYMYVTAI</sequence>
<evidence type="ECO:0000256" key="1">
    <source>
        <dbReference type="SAM" id="MobiDB-lite"/>
    </source>
</evidence>
<organism evidence="3 4">
    <name type="scientific">Mya arenaria</name>
    <name type="common">Soft-shell clam</name>
    <dbReference type="NCBI Taxonomy" id="6604"/>
    <lineage>
        <taxon>Eukaryota</taxon>
        <taxon>Metazoa</taxon>
        <taxon>Spiralia</taxon>
        <taxon>Lophotrochozoa</taxon>
        <taxon>Mollusca</taxon>
        <taxon>Bivalvia</taxon>
        <taxon>Autobranchia</taxon>
        <taxon>Heteroconchia</taxon>
        <taxon>Euheterodonta</taxon>
        <taxon>Imparidentia</taxon>
        <taxon>Neoheterodontei</taxon>
        <taxon>Myida</taxon>
        <taxon>Myoidea</taxon>
        <taxon>Myidae</taxon>
        <taxon>Mya</taxon>
    </lineage>
</organism>
<protein>
    <submittedName>
        <fullName evidence="3">DPOLL-like protein</fullName>
    </submittedName>
</protein>
<accession>A0ABY7FH77</accession>
<dbReference type="SMART" id="SM00292">
    <property type="entry name" value="BRCT"/>
    <property type="match status" value="1"/>
</dbReference>
<dbReference type="InterPro" id="IPR036420">
    <property type="entry name" value="BRCT_dom_sf"/>
</dbReference>
<dbReference type="Gene3D" id="3.40.50.10190">
    <property type="entry name" value="BRCT domain"/>
    <property type="match status" value="1"/>
</dbReference>
<feature type="compositionally biased region" description="Basic and acidic residues" evidence="1">
    <location>
        <begin position="1"/>
        <end position="13"/>
    </location>
</feature>
<evidence type="ECO:0000259" key="2">
    <source>
        <dbReference type="PROSITE" id="PS50172"/>
    </source>
</evidence>
<keyword evidence="4" id="KW-1185">Reference proteome</keyword>
<dbReference type="InterPro" id="IPR001357">
    <property type="entry name" value="BRCT_dom"/>
</dbReference>
<dbReference type="Gene3D" id="1.10.150.110">
    <property type="entry name" value="DNA polymerase beta, N-terminal domain-like"/>
    <property type="match status" value="1"/>
</dbReference>
<feature type="region of interest" description="Disordered" evidence="1">
    <location>
        <begin position="184"/>
        <end position="213"/>
    </location>
</feature>
<dbReference type="PANTHER" id="PTHR11276:SF28">
    <property type="entry name" value="DNA POLYMERASE LAMBDA"/>
    <property type="match status" value="1"/>
</dbReference>
<evidence type="ECO:0000313" key="4">
    <source>
        <dbReference type="Proteomes" id="UP001164746"/>
    </source>
</evidence>
<evidence type="ECO:0000313" key="3">
    <source>
        <dbReference type="EMBL" id="WAR21538.1"/>
    </source>
</evidence>
<dbReference type="Gene3D" id="1.10.150.20">
    <property type="entry name" value="5' to 3' exonuclease, C-terminal subdomain"/>
    <property type="match status" value="1"/>
</dbReference>
<reference evidence="3" key="1">
    <citation type="submission" date="2022-11" db="EMBL/GenBank/DDBJ databases">
        <title>Centuries of genome instability and evolution in soft-shell clam transmissible cancer (bioRxiv).</title>
        <authorList>
            <person name="Hart S.F.M."/>
            <person name="Yonemitsu M.A."/>
            <person name="Giersch R.M."/>
            <person name="Beal B.F."/>
            <person name="Arriagada G."/>
            <person name="Davis B.W."/>
            <person name="Ostrander E.A."/>
            <person name="Goff S.P."/>
            <person name="Metzger M.J."/>
        </authorList>
    </citation>
    <scope>NUCLEOTIDE SEQUENCE</scope>
    <source>
        <strain evidence="3">MELC-2E11</strain>
        <tissue evidence="3">Siphon/mantle</tissue>
    </source>
</reference>
<dbReference type="InterPro" id="IPR022312">
    <property type="entry name" value="DNA_pol_X"/>
</dbReference>
<dbReference type="EMBL" id="CP111023">
    <property type="protein sequence ID" value="WAR21538.1"/>
    <property type="molecule type" value="Genomic_DNA"/>
</dbReference>
<dbReference type="PROSITE" id="PS50172">
    <property type="entry name" value="BRCT"/>
    <property type="match status" value="1"/>
</dbReference>
<dbReference type="InterPro" id="IPR027421">
    <property type="entry name" value="DNA_pol_lamdba_lyase_dom_sf"/>
</dbReference>
<dbReference type="PANTHER" id="PTHR11276">
    <property type="entry name" value="DNA POLYMERASE TYPE-X FAMILY MEMBER"/>
    <property type="match status" value="1"/>
</dbReference>
<dbReference type="InterPro" id="IPR010996">
    <property type="entry name" value="HHH_MUS81"/>
</dbReference>
<dbReference type="SUPFAM" id="SSF47802">
    <property type="entry name" value="DNA polymerase beta, N-terminal domain-like"/>
    <property type="match status" value="1"/>
</dbReference>
<dbReference type="Pfam" id="PF00533">
    <property type="entry name" value="BRCT"/>
    <property type="match status" value="1"/>
</dbReference>
<feature type="domain" description="BRCT" evidence="2">
    <location>
        <begin position="30"/>
        <end position="126"/>
    </location>
</feature>